<reference evidence="1 2" key="1">
    <citation type="submission" date="2015-04" db="EMBL/GenBank/DDBJ databases">
        <authorList>
            <person name="Syromyatnikov M.Y."/>
            <person name="Popov V.N."/>
        </authorList>
    </citation>
    <scope>NUCLEOTIDE SEQUENCE [LARGE SCALE GENOMIC DNA]</scope>
</reference>
<evidence type="ECO:0000313" key="2">
    <source>
        <dbReference type="Proteomes" id="UP000183832"/>
    </source>
</evidence>
<dbReference type="EMBL" id="CVRI01000038">
    <property type="protein sequence ID" value="CRK94049.1"/>
    <property type="molecule type" value="Genomic_DNA"/>
</dbReference>
<organism evidence="1 2">
    <name type="scientific">Clunio marinus</name>
    <dbReference type="NCBI Taxonomy" id="568069"/>
    <lineage>
        <taxon>Eukaryota</taxon>
        <taxon>Metazoa</taxon>
        <taxon>Ecdysozoa</taxon>
        <taxon>Arthropoda</taxon>
        <taxon>Hexapoda</taxon>
        <taxon>Insecta</taxon>
        <taxon>Pterygota</taxon>
        <taxon>Neoptera</taxon>
        <taxon>Endopterygota</taxon>
        <taxon>Diptera</taxon>
        <taxon>Nematocera</taxon>
        <taxon>Chironomoidea</taxon>
        <taxon>Chironomidae</taxon>
        <taxon>Clunio</taxon>
    </lineage>
</organism>
<sequence>MRELDTETPVVWPAWGYQSDKRCLWTTKGREDRKEISQQIIFQSNKIQEIEKGFCAVCGSHTAILTESVLNYGERQNEGEKEEPETVYAHERYLIS</sequence>
<gene>
    <name evidence="1" type="ORF">CLUMA_CG007573</name>
</gene>
<dbReference type="Proteomes" id="UP000183832">
    <property type="component" value="Unassembled WGS sequence"/>
</dbReference>
<evidence type="ECO:0000313" key="1">
    <source>
        <dbReference type="EMBL" id="CRK94049.1"/>
    </source>
</evidence>
<dbReference type="AlphaFoldDB" id="A0A1J1I6L0"/>
<protein>
    <submittedName>
        <fullName evidence="1">CLUMA_CG007573, isoform A</fullName>
    </submittedName>
</protein>
<name>A0A1J1I6L0_9DIPT</name>
<keyword evidence="2" id="KW-1185">Reference proteome</keyword>
<dbReference type="OrthoDB" id="8123545at2759"/>
<proteinExistence type="predicted"/>
<accession>A0A1J1I6L0</accession>